<dbReference type="Gene3D" id="3.90.1150.10">
    <property type="entry name" value="Aspartate Aminotransferase, domain 1"/>
    <property type="match status" value="1"/>
</dbReference>
<dbReference type="Gene3D" id="3.40.640.10">
    <property type="entry name" value="Type I PLP-dependent aspartate aminotransferase-like (Major domain)"/>
    <property type="match status" value="1"/>
</dbReference>
<dbReference type="PANTHER" id="PTHR30244">
    <property type="entry name" value="TRANSAMINASE"/>
    <property type="match status" value="1"/>
</dbReference>
<evidence type="ECO:0000313" key="3">
    <source>
        <dbReference type="EMBL" id="SVE63233.1"/>
    </source>
</evidence>
<reference evidence="3" key="1">
    <citation type="submission" date="2018-05" db="EMBL/GenBank/DDBJ databases">
        <authorList>
            <person name="Lanie J.A."/>
            <person name="Ng W.-L."/>
            <person name="Kazmierczak K.M."/>
            <person name="Andrzejewski T.M."/>
            <person name="Davidsen T.M."/>
            <person name="Wayne K.J."/>
            <person name="Tettelin H."/>
            <person name="Glass J.I."/>
            <person name="Rusch D."/>
            <person name="Podicherti R."/>
            <person name="Tsui H.-C.T."/>
            <person name="Winkler M.E."/>
        </authorList>
    </citation>
    <scope>NUCLEOTIDE SEQUENCE</scope>
</reference>
<feature type="non-terminal residue" evidence="3">
    <location>
        <position position="228"/>
    </location>
</feature>
<keyword evidence="1" id="KW-0663">Pyridoxal phosphate</keyword>
<sequence>MDLTDADQRINSKTKGIIPVHLYGQTLDMDALMDFAQSHKLFLIEDACQAHGAEWNGKKAGTFAQAGCFSFFPSKNLGAFGDGGAIVVNDYRLAKKLRLLRNYGSTQKYIHEIPGTNSRLDSIQATILRIKLDFLEEWNNRRFRVACQYSEGLKGNVSITSPSFDPSLSKNHVFNLFVVQCEYRDQLQKFLTDRGIQTGIHYPIPIHLHKAFASWGYLEGTCPIAENL</sequence>
<evidence type="ECO:0000256" key="2">
    <source>
        <dbReference type="ARBA" id="ARBA00037999"/>
    </source>
</evidence>
<gene>
    <name evidence="3" type="ORF">METZ01_LOCUS516087</name>
</gene>
<dbReference type="InterPro" id="IPR000653">
    <property type="entry name" value="DegT/StrS_aminotransferase"/>
</dbReference>
<dbReference type="SUPFAM" id="SSF53383">
    <property type="entry name" value="PLP-dependent transferases"/>
    <property type="match status" value="1"/>
</dbReference>
<dbReference type="InterPro" id="IPR015424">
    <property type="entry name" value="PyrdxlP-dep_Trfase"/>
</dbReference>
<dbReference type="PANTHER" id="PTHR30244:SF36">
    <property type="entry name" value="3-OXO-GLUCOSE-6-PHOSPHATE:GLUTAMATE AMINOTRANSFERASE"/>
    <property type="match status" value="1"/>
</dbReference>
<dbReference type="InterPro" id="IPR015421">
    <property type="entry name" value="PyrdxlP-dep_Trfase_major"/>
</dbReference>
<evidence type="ECO:0000256" key="1">
    <source>
        <dbReference type="ARBA" id="ARBA00022898"/>
    </source>
</evidence>
<organism evidence="3">
    <name type="scientific">marine metagenome</name>
    <dbReference type="NCBI Taxonomy" id="408172"/>
    <lineage>
        <taxon>unclassified sequences</taxon>
        <taxon>metagenomes</taxon>
        <taxon>ecological metagenomes</taxon>
    </lineage>
</organism>
<name>A0A383F3I1_9ZZZZ</name>
<dbReference type="GO" id="GO:0030170">
    <property type="term" value="F:pyridoxal phosphate binding"/>
    <property type="evidence" value="ECO:0007669"/>
    <property type="project" value="TreeGrafter"/>
</dbReference>
<dbReference type="EMBL" id="UINC01230915">
    <property type="protein sequence ID" value="SVE63233.1"/>
    <property type="molecule type" value="Genomic_DNA"/>
</dbReference>
<dbReference type="InterPro" id="IPR015422">
    <property type="entry name" value="PyrdxlP-dep_Trfase_small"/>
</dbReference>
<comment type="similarity">
    <text evidence="2">Belongs to the DegT/DnrJ/EryC1 family.</text>
</comment>
<dbReference type="AlphaFoldDB" id="A0A383F3I1"/>
<dbReference type="GO" id="GO:0000271">
    <property type="term" value="P:polysaccharide biosynthetic process"/>
    <property type="evidence" value="ECO:0007669"/>
    <property type="project" value="TreeGrafter"/>
</dbReference>
<proteinExistence type="inferred from homology"/>
<accession>A0A383F3I1</accession>
<dbReference type="GO" id="GO:0008483">
    <property type="term" value="F:transaminase activity"/>
    <property type="evidence" value="ECO:0007669"/>
    <property type="project" value="TreeGrafter"/>
</dbReference>
<protein>
    <submittedName>
        <fullName evidence="3">Uncharacterized protein</fullName>
    </submittedName>
</protein>
<dbReference type="Pfam" id="PF01041">
    <property type="entry name" value="DegT_DnrJ_EryC1"/>
    <property type="match status" value="1"/>
</dbReference>